<dbReference type="KEGG" id="clup:CLUP02_14054"/>
<evidence type="ECO:0000313" key="2">
    <source>
        <dbReference type="Proteomes" id="UP000830671"/>
    </source>
</evidence>
<proteinExistence type="predicted"/>
<dbReference type="AlphaFoldDB" id="A0A9Q8T3A3"/>
<reference evidence="1" key="1">
    <citation type="journal article" date="2021" name="Mol. Plant Microbe Interact.">
        <title>Complete Genome Sequence of the Plant-Pathogenic Fungus Colletotrichum lupini.</title>
        <authorList>
            <person name="Baroncelli R."/>
            <person name="Pensec F."/>
            <person name="Da Lio D."/>
            <person name="Boufleur T."/>
            <person name="Vicente I."/>
            <person name="Sarrocco S."/>
            <person name="Picot A."/>
            <person name="Baraldi E."/>
            <person name="Sukno S."/>
            <person name="Thon M."/>
            <person name="Le Floch G."/>
        </authorList>
    </citation>
    <scope>NUCLEOTIDE SEQUENCE</scope>
    <source>
        <strain evidence="1">IMI 504893</strain>
    </source>
</reference>
<gene>
    <name evidence="1" type="ORF">CLUP02_14054</name>
</gene>
<dbReference type="GeneID" id="73347997"/>
<dbReference type="RefSeq" id="XP_049150133.1">
    <property type="nucleotide sequence ID" value="XM_049292987.1"/>
</dbReference>
<protein>
    <submittedName>
        <fullName evidence="1">Uncharacterized protein</fullName>
    </submittedName>
</protein>
<evidence type="ECO:0000313" key="1">
    <source>
        <dbReference type="EMBL" id="UQC88529.1"/>
    </source>
</evidence>
<dbReference type="EMBL" id="CP019479">
    <property type="protein sequence ID" value="UQC88529.1"/>
    <property type="molecule type" value="Genomic_DNA"/>
</dbReference>
<dbReference type="Proteomes" id="UP000830671">
    <property type="component" value="Chromosome 7"/>
</dbReference>
<name>A0A9Q8T3A3_9PEZI</name>
<sequence length="40" mass="4582">MKLMKNLKASGLIQEVQSAYVVNRLRRGPVKDIIESLFHV</sequence>
<accession>A0A9Q8T3A3</accession>
<keyword evidence="2" id="KW-1185">Reference proteome</keyword>
<organism evidence="1 2">
    <name type="scientific">Colletotrichum lupini</name>
    <dbReference type="NCBI Taxonomy" id="145971"/>
    <lineage>
        <taxon>Eukaryota</taxon>
        <taxon>Fungi</taxon>
        <taxon>Dikarya</taxon>
        <taxon>Ascomycota</taxon>
        <taxon>Pezizomycotina</taxon>
        <taxon>Sordariomycetes</taxon>
        <taxon>Hypocreomycetidae</taxon>
        <taxon>Glomerellales</taxon>
        <taxon>Glomerellaceae</taxon>
        <taxon>Colletotrichum</taxon>
        <taxon>Colletotrichum acutatum species complex</taxon>
    </lineage>
</organism>